<keyword evidence="2" id="KW-1185">Reference proteome</keyword>
<comment type="similarity">
    <text evidence="1">Belongs to the PC-esterase family.</text>
</comment>
<dbReference type="GeneID" id="106546478"/>
<reference evidence="3" key="1">
    <citation type="submission" date="2025-08" db="UniProtKB">
        <authorList>
            <consortium name="RefSeq"/>
        </authorList>
    </citation>
    <scope>IDENTIFICATION</scope>
    <source>
        <tissue evidence="3">Skeletal muscle</tissue>
    </source>
</reference>
<gene>
    <name evidence="3" type="primary">LOC106546478</name>
</gene>
<accession>A0A6I9XRZ5</accession>
<dbReference type="AlphaFoldDB" id="A0A6I9XRZ5"/>
<dbReference type="PANTHER" id="PTHR14469:SF0">
    <property type="entry name" value="FAMILY WITH SEQUENCE SIMILARITY 113"/>
    <property type="match status" value="1"/>
</dbReference>
<evidence type="ECO:0000313" key="2">
    <source>
        <dbReference type="Proteomes" id="UP000504617"/>
    </source>
</evidence>
<sequence>MKKVNFHDFTSKEAQQLLHNKFVVVIGDSSKYRNDFPTEPPVPKAIREYRQNVERLFQALDEVLPASTLVIWNTAMAITKDARCYIIEHERCFAGDTRVEVNKSSGNDYRLVRQYRTRHHLVRFYFITRAYSSYVDSILSDFRAAVEVDLVPDVVLVHSCLWDLNSWQSCKVSAEDMIEANFYSSILAQGFWFDTLDLHYHFRFLQDLHAVDGMHWNARAHRYLTKLLLTHLADAWQVELKKQPLLGKWGRRSLMCKNIYCHFSNYQQLFSA</sequence>
<protein>
    <submittedName>
        <fullName evidence="3">PC-esterase domain-containing protein 1A-like</fullName>
    </submittedName>
</protein>
<dbReference type="Proteomes" id="UP000504617">
    <property type="component" value="Unplaced"/>
</dbReference>
<dbReference type="OrthoDB" id="9975373at2759"/>
<dbReference type="PANTHER" id="PTHR14469">
    <property type="entry name" value="SARCOMA ANTIGEN NY-SAR-23"/>
    <property type="match status" value="1"/>
</dbReference>
<evidence type="ECO:0000256" key="1">
    <source>
        <dbReference type="ARBA" id="ARBA00037957"/>
    </source>
</evidence>
<evidence type="ECO:0000313" key="3">
    <source>
        <dbReference type="RefSeq" id="XP_013918829.1"/>
    </source>
</evidence>
<dbReference type="KEGG" id="tsr:106546478"/>
<name>A0A6I9XRZ5_9SAUR</name>
<dbReference type="RefSeq" id="XP_013918829.1">
    <property type="nucleotide sequence ID" value="XM_014063354.1"/>
</dbReference>
<organism evidence="2 3">
    <name type="scientific">Thamnophis sirtalis</name>
    <dbReference type="NCBI Taxonomy" id="35019"/>
    <lineage>
        <taxon>Eukaryota</taxon>
        <taxon>Metazoa</taxon>
        <taxon>Chordata</taxon>
        <taxon>Craniata</taxon>
        <taxon>Vertebrata</taxon>
        <taxon>Euteleostomi</taxon>
        <taxon>Lepidosauria</taxon>
        <taxon>Squamata</taxon>
        <taxon>Bifurcata</taxon>
        <taxon>Unidentata</taxon>
        <taxon>Episquamata</taxon>
        <taxon>Toxicofera</taxon>
        <taxon>Serpentes</taxon>
        <taxon>Colubroidea</taxon>
        <taxon>Colubridae</taxon>
        <taxon>Natricinae</taxon>
        <taxon>Thamnophis</taxon>
    </lineage>
</organism>
<proteinExistence type="inferred from homology"/>